<organism evidence="3 4">
    <name type="scientific">Neolentinus lepideus HHB14362 ss-1</name>
    <dbReference type="NCBI Taxonomy" id="1314782"/>
    <lineage>
        <taxon>Eukaryota</taxon>
        <taxon>Fungi</taxon>
        <taxon>Dikarya</taxon>
        <taxon>Basidiomycota</taxon>
        <taxon>Agaricomycotina</taxon>
        <taxon>Agaricomycetes</taxon>
        <taxon>Gloeophyllales</taxon>
        <taxon>Gloeophyllaceae</taxon>
        <taxon>Neolentinus</taxon>
    </lineage>
</organism>
<gene>
    <name evidence="3" type="ORF">NEOLEDRAFT_1178508</name>
</gene>
<dbReference type="EMBL" id="KV425572">
    <property type="protein sequence ID" value="KZT25411.1"/>
    <property type="molecule type" value="Genomic_DNA"/>
</dbReference>
<feature type="region of interest" description="Disordered" evidence="1">
    <location>
        <begin position="575"/>
        <end position="598"/>
    </location>
</feature>
<feature type="region of interest" description="Disordered" evidence="1">
    <location>
        <begin position="713"/>
        <end position="768"/>
    </location>
</feature>
<keyword evidence="2" id="KW-1133">Transmembrane helix</keyword>
<proteinExistence type="predicted"/>
<name>A0A165SN50_9AGAM</name>
<dbReference type="InParanoid" id="A0A165SN50"/>
<evidence type="ECO:0000313" key="3">
    <source>
        <dbReference type="EMBL" id="KZT25411.1"/>
    </source>
</evidence>
<dbReference type="AlphaFoldDB" id="A0A165SN50"/>
<keyword evidence="2" id="KW-0812">Transmembrane</keyword>
<dbReference type="Proteomes" id="UP000076761">
    <property type="component" value="Unassembled WGS sequence"/>
</dbReference>
<evidence type="ECO:0000256" key="1">
    <source>
        <dbReference type="SAM" id="MobiDB-lite"/>
    </source>
</evidence>
<feature type="transmembrane region" description="Helical" evidence="2">
    <location>
        <begin position="79"/>
        <end position="99"/>
    </location>
</feature>
<keyword evidence="2" id="KW-0472">Membrane</keyword>
<protein>
    <submittedName>
        <fullName evidence="3">Uncharacterized protein</fullName>
    </submittedName>
</protein>
<evidence type="ECO:0000256" key="2">
    <source>
        <dbReference type="SAM" id="Phobius"/>
    </source>
</evidence>
<evidence type="ECO:0000313" key="4">
    <source>
        <dbReference type="Proteomes" id="UP000076761"/>
    </source>
</evidence>
<accession>A0A165SN50</accession>
<reference evidence="3 4" key="1">
    <citation type="journal article" date="2016" name="Mol. Biol. Evol.">
        <title>Comparative Genomics of Early-Diverging Mushroom-Forming Fungi Provides Insights into the Origins of Lignocellulose Decay Capabilities.</title>
        <authorList>
            <person name="Nagy L.G."/>
            <person name="Riley R."/>
            <person name="Tritt A."/>
            <person name="Adam C."/>
            <person name="Daum C."/>
            <person name="Floudas D."/>
            <person name="Sun H."/>
            <person name="Yadav J.S."/>
            <person name="Pangilinan J."/>
            <person name="Larsson K.H."/>
            <person name="Matsuura K."/>
            <person name="Barry K."/>
            <person name="Labutti K."/>
            <person name="Kuo R."/>
            <person name="Ohm R.A."/>
            <person name="Bhattacharya S.S."/>
            <person name="Shirouzu T."/>
            <person name="Yoshinaga Y."/>
            <person name="Martin F.M."/>
            <person name="Grigoriev I.V."/>
            <person name="Hibbett D.S."/>
        </authorList>
    </citation>
    <scope>NUCLEOTIDE SEQUENCE [LARGE SCALE GENOMIC DNA]</scope>
    <source>
        <strain evidence="3 4">HHB14362 ss-1</strain>
    </source>
</reference>
<feature type="compositionally biased region" description="Polar residues" evidence="1">
    <location>
        <begin position="751"/>
        <end position="768"/>
    </location>
</feature>
<keyword evidence="4" id="KW-1185">Reference proteome</keyword>
<feature type="transmembrane region" description="Helical" evidence="2">
    <location>
        <begin position="106"/>
        <end position="124"/>
    </location>
</feature>
<sequence length="768" mass="84216">MSSLYSSLTDFAWLSRLVQRTFGGPGNPFAPDPGGSGWFASFLRSSPRLPPPTRIQLYTSADYLLPPSGTLGAGPCDGVIASLVLVVGVFVLFTAIGPFNRTRQGGFLLVAWIVELMSYVFPLLSTFPAFQSALERDVLASCITQGLVSILPDVHGLFSDVTVVANLAYVSLRVVVLNPVHLTTSSGICPRQTNKAIASAQVLPETVAEDCTDECPASALPASQSADVLDIVECIRRKHGIAKGKQKEEYHPTLHRYGTARALSSPSAAASRGEVLQDGVDSILVMRSMRASYNNLHQHAQYLETGVHAHLEVRPSGLPERGASPHRCLFLGRQAPSIRPRHAKTERHLPVEHVGPSGLSLTDKANIVCVPGASRLVSIYPNASLHRDVLELREDGTIPSHRLQEVEDVLEDMRKLRRGVRNMKRKRAREFESISRESSEMARRFARVREELRKGLEDARGILSSLSVSTTSTANHSVALPFAPADTDDEGDNWEAEVERCAQELVESEQLVEEGTSESEVADIVLSAQPFAASRPILCANAGYVHEHEDSRQANFLEDIARGAQAVEEAVQGFEESIPEAESNDTPSSDPQAAVGESPISDVEDFSVFSKPEFLRNLAAVDPTVLGDRDFPPEHDLLDSDDERLETEEQCEEALARWDEEDKDEEEALGHYDIAYPLFGILDGGEDDGEVDMEIEEDDYRQTFPTDLSLPTQMTISTDASGPRNDEEDTMPSYGSLEPLRTAYEEGEWQPINNTEPPFSHLSVSDSF</sequence>